<protein>
    <recommendedName>
        <fullName evidence="2">PPM-type phosphatase domain-containing protein</fullName>
    </recommendedName>
</protein>
<feature type="compositionally biased region" description="Low complexity" evidence="1">
    <location>
        <begin position="342"/>
        <end position="361"/>
    </location>
</feature>
<proteinExistence type="predicted"/>
<dbReference type="GO" id="GO:0004722">
    <property type="term" value="F:protein serine/threonine phosphatase activity"/>
    <property type="evidence" value="ECO:0007669"/>
    <property type="project" value="InterPro"/>
</dbReference>
<dbReference type="CDD" id="cd00143">
    <property type="entry name" value="PP2Cc"/>
    <property type="match status" value="1"/>
</dbReference>
<organism evidence="3 4">
    <name type="scientific">Galerina marginata (strain CBS 339.88)</name>
    <dbReference type="NCBI Taxonomy" id="685588"/>
    <lineage>
        <taxon>Eukaryota</taxon>
        <taxon>Fungi</taxon>
        <taxon>Dikarya</taxon>
        <taxon>Basidiomycota</taxon>
        <taxon>Agaricomycotina</taxon>
        <taxon>Agaricomycetes</taxon>
        <taxon>Agaricomycetidae</taxon>
        <taxon>Agaricales</taxon>
        <taxon>Agaricineae</taxon>
        <taxon>Strophariaceae</taxon>
        <taxon>Galerina</taxon>
    </lineage>
</organism>
<dbReference type="STRING" id="685588.A0A067TPZ4"/>
<accession>A0A067TPZ4</accession>
<dbReference type="OrthoDB" id="420076at2759"/>
<dbReference type="SUPFAM" id="SSF81606">
    <property type="entry name" value="PP2C-like"/>
    <property type="match status" value="1"/>
</dbReference>
<sequence length="473" mass="52694">MIVERASYNWAYSEDIPGSRCGPEDGPWPRPYQVLDEDELWRELRVLAKPQTSQLGAGGKYKADSINFQPSPTTKTQDRYVVTQLEVHGRLWTFTGVFDGHLGDVTVEHVAHHLPIIVRDFLREAEGAEGGKHTPEAISDLFTKAIVAFDDAIAHDVLDLFGGSVEKLDDYTDAQIRDLINDQHKGGANWRKARLCMYGTTALVALVDPDHKDLWIANLGDCQAIMASPGHSAKDWKIEVLTASHNGDNDSELDRVRKSHPGEPECIVDRRVLGALAPTRCFGDIPFKQPPAFTRRILYNLFPGFHNTSPWEEFLKRNQTPPYITAEPQIVHRRLDGDDLNGTSTTPRSLTPSGSRSSSRSSTKRKFWSGSRTSSQPSVPLPRFLILASDGFADLCDGEGQKRIIESWARSMVARNPPDNVTDSEPGTKQDNMALRLLRRAVGGEDRFGVSRVLTLDMDVAWIDDTSIVVQTL</sequence>
<dbReference type="Proteomes" id="UP000027222">
    <property type="component" value="Unassembled WGS sequence"/>
</dbReference>
<dbReference type="SMART" id="SM00332">
    <property type="entry name" value="PP2Cc"/>
    <property type="match status" value="1"/>
</dbReference>
<dbReference type="InterPro" id="IPR036457">
    <property type="entry name" value="PPM-type-like_dom_sf"/>
</dbReference>
<dbReference type="InterPro" id="IPR015655">
    <property type="entry name" value="PP2C"/>
</dbReference>
<dbReference type="Pfam" id="PF00481">
    <property type="entry name" value="PP2C"/>
    <property type="match status" value="1"/>
</dbReference>
<dbReference type="PANTHER" id="PTHR13832:SF792">
    <property type="entry name" value="GM14286P"/>
    <property type="match status" value="1"/>
</dbReference>
<evidence type="ECO:0000256" key="1">
    <source>
        <dbReference type="SAM" id="MobiDB-lite"/>
    </source>
</evidence>
<keyword evidence="4" id="KW-1185">Reference proteome</keyword>
<feature type="region of interest" description="Disordered" evidence="1">
    <location>
        <begin position="335"/>
        <end position="377"/>
    </location>
</feature>
<dbReference type="Gene3D" id="3.60.40.10">
    <property type="entry name" value="PPM-type phosphatase domain"/>
    <property type="match status" value="1"/>
</dbReference>
<dbReference type="EMBL" id="KL142370">
    <property type="protein sequence ID" value="KDR81944.1"/>
    <property type="molecule type" value="Genomic_DNA"/>
</dbReference>
<gene>
    <name evidence="3" type="ORF">GALMADRAFT_221827</name>
</gene>
<reference evidence="4" key="1">
    <citation type="journal article" date="2014" name="Proc. Natl. Acad. Sci. U.S.A.">
        <title>Extensive sampling of basidiomycete genomes demonstrates inadequacy of the white-rot/brown-rot paradigm for wood decay fungi.</title>
        <authorList>
            <person name="Riley R."/>
            <person name="Salamov A.A."/>
            <person name="Brown D.W."/>
            <person name="Nagy L.G."/>
            <person name="Floudas D."/>
            <person name="Held B.W."/>
            <person name="Levasseur A."/>
            <person name="Lombard V."/>
            <person name="Morin E."/>
            <person name="Otillar R."/>
            <person name="Lindquist E.A."/>
            <person name="Sun H."/>
            <person name="LaButti K.M."/>
            <person name="Schmutz J."/>
            <person name="Jabbour D."/>
            <person name="Luo H."/>
            <person name="Baker S.E."/>
            <person name="Pisabarro A.G."/>
            <person name="Walton J.D."/>
            <person name="Blanchette R.A."/>
            <person name="Henrissat B."/>
            <person name="Martin F."/>
            <person name="Cullen D."/>
            <person name="Hibbett D.S."/>
            <person name="Grigoriev I.V."/>
        </authorList>
    </citation>
    <scope>NUCLEOTIDE SEQUENCE [LARGE SCALE GENOMIC DNA]</scope>
    <source>
        <strain evidence="4">CBS 339.88</strain>
    </source>
</reference>
<dbReference type="AlphaFoldDB" id="A0A067TPZ4"/>
<dbReference type="PROSITE" id="PS51746">
    <property type="entry name" value="PPM_2"/>
    <property type="match status" value="1"/>
</dbReference>
<dbReference type="HOGENOM" id="CLU_020130_0_0_1"/>
<feature type="domain" description="PPM-type phosphatase" evidence="2">
    <location>
        <begin position="60"/>
        <end position="473"/>
    </location>
</feature>
<evidence type="ECO:0000313" key="4">
    <source>
        <dbReference type="Proteomes" id="UP000027222"/>
    </source>
</evidence>
<evidence type="ECO:0000259" key="2">
    <source>
        <dbReference type="PROSITE" id="PS51746"/>
    </source>
</evidence>
<name>A0A067TPZ4_GALM3</name>
<evidence type="ECO:0000313" key="3">
    <source>
        <dbReference type="EMBL" id="KDR81944.1"/>
    </source>
</evidence>
<dbReference type="PANTHER" id="PTHR13832">
    <property type="entry name" value="PROTEIN PHOSPHATASE 2C"/>
    <property type="match status" value="1"/>
</dbReference>
<dbReference type="InterPro" id="IPR001932">
    <property type="entry name" value="PPM-type_phosphatase-like_dom"/>
</dbReference>